<keyword evidence="11" id="KW-1185">Reference proteome</keyword>
<evidence type="ECO:0000313" key="11">
    <source>
        <dbReference type="Proteomes" id="UP001165120"/>
    </source>
</evidence>
<keyword evidence="4" id="KW-0548">Nucleotidyltransferase</keyword>
<dbReference type="GO" id="GO:0005739">
    <property type="term" value="C:mitochondrion"/>
    <property type="evidence" value="ECO:0007669"/>
    <property type="project" value="TreeGrafter"/>
</dbReference>
<keyword evidence="5" id="KW-0479">Metal-binding</keyword>
<organism evidence="10 11">
    <name type="scientific">Candida boidinii</name>
    <name type="common">Yeast</name>
    <dbReference type="NCBI Taxonomy" id="5477"/>
    <lineage>
        <taxon>Eukaryota</taxon>
        <taxon>Fungi</taxon>
        <taxon>Dikarya</taxon>
        <taxon>Ascomycota</taxon>
        <taxon>Saccharomycotina</taxon>
        <taxon>Pichiomycetes</taxon>
        <taxon>Pichiales</taxon>
        <taxon>Pichiaceae</taxon>
        <taxon>Ogataea</taxon>
        <taxon>Ogataea/Candida clade</taxon>
    </lineage>
</organism>
<proteinExistence type="inferred from homology"/>
<dbReference type="AlphaFoldDB" id="A0A9W6T0M0"/>
<reference evidence="10" key="1">
    <citation type="submission" date="2023-04" db="EMBL/GenBank/DDBJ databases">
        <title>Candida boidinii NBRC 10035.</title>
        <authorList>
            <person name="Ichikawa N."/>
            <person name="Sato H."/>
            <person name="Tonouchi N."/>
        </authorList>
    </citation>
    <scope>NUCLEOTIDE SEQUENCE</scope>
    <source>
        <strain evidence="10">NBRC 10035</strain>
    </source>
</reference>
<evidence type="ECO:0000256" key="5">
    <source>
        <dbReference type="ARBA" id="ARBA00022723"/>
    </source>
</evidence>
<comment type="similarity">
    <text evidence="2">Belongs to the SELO family.</text>
</comment>
<dbReference type="Proteomes" id="UP001165120">
    <property type="component" value="Unassembled WGS sequence"/>
</dbReference>
<sequence>MPFSQSIKPQLTSNITTATTAAAAKRLFMISRFLSTNGAPSSSQDNPTRSYPTLASLPKTQKFTAKLEPDPRIPSVEFARDPSTPKELFHKARQLKSGSFSWCPPEERKEYEFLLASDKALESLGLNPKTEPELESFQRIVSGQDATSKEYPFPYSQCYAGYQFGQFAGQLGDGRVVNLFEVENPETKEKFELQLKGSGKTPFSRFADGKAVLRSSIREFIISESLNSIGIPSTRALAITSLPKTYAQRYRAETCAVVCRMAKSFIRIGNFDLYRLRDDKKNLIKLCDFVIDEVFDGLDNFTFQNYLKDDSYSKILFDLNSKNELTKFDKMFIEICIKNSLTSAYWHAYGFLNGVLNTDNTSILGLSIDFGPFAFMDNFDPNFTSNHDDHELRYSFKNTPNAIWWNLVRLGEDLIELIGAGPKLVNDSNYLEVEGMNENNKGEIIKRAELILDGCAEIFEKLFLEKYLELMCKRIGIENPEQEDQVEIISPMLKMLTLTKLDYNEFFINLQNTKFKNFNSNDNNKIGKIFLPPNFKEEELSGYTKEFVIDEIKNWLPIYINRLNESAASGSISDEERLRVGSRVNPIFLPRNWILDEVIEFTETNGSNDISYLSKLSKMSSNPYDKSKWGDENKELEARWTTPADKEKQMLQCSCSS</sequence>
<dbReference type="PANTHER" id="PTHR32057:SF14">
    <property type="entry name" value="PROTEIN ADENYLYLTRANSFERASE SELO, MITOCHONDRIAL"/>
    <property type="match status" value="1"/>
</dbReference>
<keyword evidence="3" id="KW-0808">Transferase</keyword>
<dbReference type="GO" id="GO:0070733">
    <property type="term" value="F:AMPylase activity"/>
    <property type="evidence" value="ECO:0007669"/>
    <property type="project" value="TreeGrafter"/>
</dbReference>
<dbReference type="HAMAP" id="MF_00692">
    <property type="entry name" value="SelO"/>
    <property type="match status" value="1"/>
</dbReference>
<evidence type="ECO:0000313" key="10">
    <source>
        <dbReference type="EMBL" id="GME70639.1"/>
    </source>
</evidence>
<protein>
    <recommendedName>
        <fullName evidence="9">Selenoprotein O</fullName>
    </recommendedName>
</protein>
<evidence type="ECO:0000256" key="2">
    <source>
        <dbReference type="ARBA" id="ARBA00009747"/>
    </source>
</evidence>
<dbReference type="Pfam" id="PF02696">
    <property type="entry name" value="SelO"/>
    <property type="match status" value="1"/>
</dbReference>
<keyword evidence="6" id="KW-0547">Nucleotide-binding</keyword>
<evidence type="ECO:0000256" key="7">
    <source>
        <dbReference type="ARBA" id="ARBA00022840"/>
    </source>
</evidence>
<dbReference type="InterPro" id="IPR003846">
    <property type="entry name" value="SelO"/>
</dbReference>
<evidence type="ECO:0000256" key="6">
    <source>
        <dbReference type="ARBA" id="ARBA00022741"/>
    </source>
</evidence>
<evidence type="ECO:0000256" key="4">
    <source>
        <dbReference type="ARBA" id="ARBA00022695"/>
    </source>
</evidence>
<accession>A0A9W6T0M0</accession>
<comment type="caution">
    <text evidence="10">The sequence shown here is derived from an EMBL/GenBank/DDBJ whole genome shotgun (WGS) entry which is preliminary data.</text>
</comment>
<keyword evidence="8" id="KW-0460">Magnesium</keyword>
<dbReference type="GO" id="GO:0046872">
    <property type="term" value="F:metal ion binding"/>
    <property type="evidence" value="ECO:0007669"/>
    <property type="project" value="UniProtKB-KW"/>
</dbReference>
<gene>
    <name evidence="10" type="ORF">Cboi02_000290700</name>
</gene>
<dbReference type="PANTHER" id="PTHR32057">
    <property type="entry name" value="PROTEIN ADENYLYLTRANSFERASE SELO, MITOCHONDRIAL"/>
    <property type="match status" value="1"/>
</dbReference>
<dbReference type="GO" id="GO:0005524">
    <property type="term" value="F:ATP binding"/>
    <property type="evidence" value="ECO:0007669"/>
    <property type="project" value="UniProtKB-KW"/>
</dbReference>
<evidence type="ECO:0000256" key="1">
    <source>
        <dbReference type="ARBA" id="ARBA00001946"/>
    </source>
</evidence>
<dbReference type="EMBL" id="BSXN01000931">
    <property type="protein sequence ID" value="GME70639.1"/>
    <property type="molecule type" value="Genomic_DNA"/>
</dbReference>
<comment type="cofactor">
    <cofactor evidence="1">
        <name>Mg(2+)</name>
        <dbReference type="ChEBI" id="CHEBI:18420"/>
    </cofactor>
</comment>
<name>A0A9W6T0M0_CANBO</name>
<keyword evidence="7" id="KW-0067">ATP-binding</keyword>
<evidence type="ECO:0000256" key="8">
    <source>
        <dbReference type="ARBA" id="ARBA00022842"/>
    </source>
</evidence>
<evidence type="ECO:0000256" key="9">
    <source>
        <dbReference type="ARBA" id="ARBA00031547"/>
    </source>
</evidence>
<evidence type="ECO:0000256" key="3">
    <source>
        <dbReference type="ARBA" id="ARBA00022679"/>
    </source>
</evidence>